<evidence type="ECO:0000313" key="5">
    <source>
        <dbReference type="EMBL" id="MDN5211722.1"/>
    </source>
</evidence>
<keyword evidence="1" id="KW-0805">Transcription regulation</keyword>
<dbReference type="Pfam" id="PF12833">
    <property type="entry name" value="HTH_18"/>
    <property type="match status" value="1"/>
</dbReference>
<dbReference type="Pfam" id="PF02311">
    <property type="entry name" value="AraC_binding"/>
    <property type="match status" value="1"/>
</dbReference>
<name>A0ABT8L1W1_9BACT</name>
<dbReference type="Gene3D" id="2.60.120.10">
    <property type="entry name" value="Jelly Rolls"/>
    <property type="match status" value="1"/>
</dbReference>
<dbReference type="PANTHER" id="PTHR43280">
    <property type="entry name" value="ARAC-FAMILY TRANSCRIPTIONAL REGULATOR"/>
    <property type="match status" value="1"/>
</dbReference>
<dbReference type="PANTHER" id="PTHR43280:SF32">
    <property type="entry name" value="TRANSCRIPTIONAL REGULATORY PROTEIN"/>
    <property type="match status" value="1"/>
</dbReference>
<dbReference type="InterPro" id="IPR018060">
    <property type="entry name" value="HTH_AraC"/>
</dbReference>
<evidence type="ECO:0000256" key="2">
    <source>
        <dbReference type="ARBA" id="ARBA00023125"/>
    </source>
</evidence>
<gene>
    <name evidence="5" type="ORF">QQ020_06660</name>
</gene>
<dbReference type="InterPro" id="IPR020449">
    <property type="entry name" value="Tscrpt_reg_AraC-type_HTH"/>
</dbReference>
<keyword evidence="6" id="KW-1185">Reference proteome</keyword>
<evidence type="ECO:0000259" key="4">
    <source>
        <dbReference type="PROSITE" id="PS01124"/>
    </source>
</evidence>
<dbReference type="InterPro" id="IPR037923">
    <property type="entry name" value="HTH-like"/>
</dbReference>
<dbReference type="InterPro" id="IPR014710">
    <property type="entry name" value="RmlC-like_jellyroll"/>
</dbReference>
<evidence type="ECO:0000313" key="6">
    <source>
        <dbReference type="Proteomes" id="UP001172083"/>
    </source>
</evidence>
<dbReference type="PRINTS" id="PR00032">
    <property type="entry name" value="HTHARAC"/>
</dbReference>
<evidence type="ECO:0000256" key="1">
    <source>
        <dbReference type="ARBA" id="ARBA00023015"/>
    </source>
</evidence>
<feature type="domain" description="HTH araC/xylS-type" evidence="4">
    <location>
        <begin position="195"/>
        <end position="293"/>
    </location>
</feature>
<dbReference type="SUPFAM" id="SSF46689">
    <property type="entry name" value="Homeodomain-like"/>
    <property type="match status" value="1"/>
</dbReference>
<dbReference type="InterPro" id="IPR003313">
    <property type="entry name" value="AraC-bd"/>
</dbReference>
<reference evidence="5" key="1">
    <citation type="submission" date="2023-06" db="EMBL/GenBank/DDBJ databases">
        <title>Genomic of Agaribacillus aureum.</title>
        <authorList>
            <person name="Wang G."/>
        </authorList>
    </citation>
    <scope>NUCLEOTIDE SEQUENCE</scope>
    <source>
        <strain evidence="5">BMA12</strain>
    </source>
</reference>
<keyword evidence="3" id="KW-0804">Transcription</keyword>
<protein>
    <submittedName>
        <fullName evidence="5">Helix-turn-helix transcriptional regulator</fullName>
    </submittedName>
</protein>
<dbReference type="SMART" id="SM00342">
    <property type="entry name" value="HTH_ARAC"/>
    <property type="match status" value="1"/>
</dbReference>
<dbReference type="PROSITE" id="PS01124">
    <property type="entry name" value="HTH_ARAC_FAMILY_2"/>
    <property type="match status" value="1"/>
</dbReference>
<keyword evidence="2" id="KW-0238">DNA-binding</keyword>
<comment type="caution">
    <text evidence="5">The sequence shown here is derived from an EMBL/GenBank/DDBJ whole genome shotgun (WGS) entry which is preliminary data.</text>
</comment>
<organism evidence="5 6">
    <name type="scientific">Agaribacillus aureus</name>
    <dbReference type="NCBI Taxonomy" id="3051825"/>
    <lineage>
        <taxon>Bacteria</taxon>
        <taxon>Pseudomonadati</taxon>
        <taxon>Bacteroidota</taxon>
        <taxon>Cytophagia</taxon>
        <taxon>Cytophagales</taxon>
        <taxon>Splendidivirgaceae</taxon>
        <taxon>Agaribacillus</taxon>
    </lineage>
</organism>
<dbReference type="EMBL" id="JAUJEB010000001">
    <property type="protein sequence ID" value="MDN5211722.1"/>
    <property type="molecule type" value="Genomic_DNA"/>
</dbReference>
<dbReference type="Proteomes" id="UP001172083">
    <property type="component" value="Unassembled WGS sequence"/>
</dbReference>
<dbReference type="InterPro" id="IPR009057">
    <property type="entry name" value="Homeodomain-like_sf"/>
</dbReference>
<accession>A0ABT8L1W1</accession>
<sequence>MGDKIPLYNIPKENVTLSGFKLYTLKNDKRHNPLFPNMPLQTNVPHRHNFHEICIFLEAEGYHEIDFKRFRVCNNSVHFISPGQVHLISMKGRCQGYILAFTREFLEMGAGNKETLVKFPYLNGGGHPFVNPPANQFEHLVEILKQIKSEYLNIQEESQEIIRHYLDIFLLKSKSFYRSETNHETGKYDQTDAYHNFRSLLELHFRTKQKVQDYAGLLGISPIQLNRLVKKGCGLNASELILDRITLEAKRLLVFSDLNNKEIAYQLGYKEPSYFSRIFKKRTNYAPSDFRDEMYEKYQH</sequence>
<dbReference type="SUPFAM" id="SSF51215">
    <property type="entry name" value="Regulatory protein AraC"/>
    <property type="match status" value="1"/>
</dbReference>
<dbReference type="RefSeq" id="WP_346757051.1">
    <property type="nucleotide sequence ID" value="NZ_JAUJEB010000001.1"/>
</dbReference>
<evidence type="ECO:0000256" key="3">
    <source>
        <dbReference type="ARBA" id="ARBA00023163"/>
    </source>
</evidence>
<dbReference type="Gene3D" id="1.10.10.60">
    <property type="entry name" value="Homeodomain-like"/>
    <property type="match status" value="1"/>
</dbReference>
<proteinExistence type="predicted"/>